<organism evidence="1 2">
    <name type="scientific">Dreissena polymorpha</name>
    <name type="common">Zebra mussel</name>
    <name type="synonym">Mytilus polymorpha</name>
    <dbReference type="NCBI Taxonomy" id="45954"/>
    <lineage>
        <taxon>Eukaryota</taxon>
        <taxon>Metazoa</taxon>
        <taxon>Spiralia</taxon>
        <taxon>Lophotrochozoa</taxon>
        <taxon>Mollusca</taxon>
        <taxon>Bivalvia</taxon>
        <taxon>Autobranchia</taxon>
        <taxon>Heteroconchia</taxon>
        <taxon>Euheterodonta</taxon>
        <taxon>Imparidentia</taxon>
        <taxon>Neoheterodontei</taxon>
        <taxon>Myida</taxon>
        <taxon>Dreissenoidea</taxon>
        <taxon>Dreissenidae</taxon>
        <taxon>Dreissena</taxon>
    </lineage>
</organism>
<comment type="caution">
    <text evidence="1">The sequence shown here is derived from an EMBL/GenBank/DDBJ whole genome shotgun (WGS) entry which is preliminary data.</text>
</comment>
<dbReference type="EMBL" id="JAIWYP010000009">
    <property type="protein sequence ID" value="KAH3772004.1"/>
    <property type="molecule type" value="Genomic_DNA"/>
</dbReference>
<dbReference type="Proteomes" id="UP000828390">
    <property type="component" value="Unassembled WGS sequence"/>
</dbReference>
<evidence type="ECO:0000313" key="2">
    <source>
        <dbReference type="Proteomes" id="UP000828390"/>
    </source>
</evidence>
<proteinExistence type="predicted"/>
<accession>A0A9D4E4G2</accession>
<dbReference type="AlphaFoldDB" id="A0A9D4E4G2"/>
<name>A0A9D4E4G2_DREPO</name>
<gene>
    <name evidence="1" type="ORF">DPMN_173335</name>
</gene>
<reference evidence="1" key="2">
    <citation type="submission" date="2020-11" db="EMBL/GenBank/DDBJ databases">
        <authorList>
            <person name="McCartney M.A."/>
            <person name="Auch B."/>
            <person name="Kono T."/>
            <person name="Mallez S."/>
            <person name="Becker A."/>
            <person name="Gohl D.M."/>
            <person name="Silverstein K.A.T."/>
            <person name="Koren S."/>
            <person name="Bechman K.B."/>
            <person name="Herman A."/>
            <person name="Abrahante J.E."/>
            <person name="Garbe J."/>
        </authorList>
    </citation>
    <scope>NUCLEOTIDE SEQUENCE</scope>
    <source>
        <strain evidence="1">Duluth1</strain>
        <tissue evidence="1">Whole animal</tissue>
    </source>
</reference>
<reference evidence="1" key="1">
    <citation type="journal article" date="2019" name="bioRxiv">
        <title>The Genome of the Zebra Mussel, Dreissena polymorpha: A Resource for Invasive Species Research.</title>
        <authorList>
            <person name="McCartney M.A."/>
            <person name="Auch B."/>
            <person name="Kono T."/>
            <person name="Mallez S."/>
            <person name="Zhang Y."/>
            <person name="Obille A."/>
            <person name="Becker A."/>
            <person name="Abrahante J.E."/>
            <person name="Garbe J."/>
            <person name="Badalamenti J.P."/>
            <person name="Herman A."/>
            <person name="Mangelson H."/>
            <person name="Liachko I."/>
            <person name="Sullivan S."/>
            <person name="Sone E.D."/>
            <person name="Koren S."/>
            <person name="Silverstein K.A.T."/>
            <person name="Beckman K.B."/>
            <person name="Gohl D.M."/>
        </authorList>
    </citation>
    <scope>NUCLEOTIDE SEQUENCE</scope>
    <source>
        <strain evidence="1">Duluth1</strain>
        <tissue evidence="1">Whole animal</tissue>
    </source>
</reference>
<evidence type="ECO:0000313" key="1">
    <source>
        <dbReference type="EMBL" id="KAH3772004.1"/>
    </source>
</evidence>
<sequence>MNIIKCYALKNGNTEEEKDKVFIRLSTIIHGRFKSKQIIIMGDVNGRSSRECGDHGTASALQYE</sequence>
<protein>
    <submittedName>
        <fullName evidence="1">Uncharacterized protein</fullName>
    </submittedName>
</protein>
<keyword evidence="2" id="KW-1185">Reference proteome</keyword>